<evidence type="ECO:0000313" key="1">
    <source>
        <dbReference type="EMBL" id="VEL30879.1"/>
    </source>
</evidence>
<organism evidence="1 2">
    <name type="scientific">Protopolystoma xenopodis</name>
    <dbReference type="NCBI Taxonomy" id="117903"/>
    <lineage>
        <taxon>Eukaryota</taxon>
        <taxon>Metazoa</taxon>
        <taxon>Spiralia</taxon>
        <taxon>Lophotrochozoa</taxon>
        <taxon>Platyhelminthes</taxon>
        <taxon>Monogenea</taxon>
        <taxon>Polyopisthocotylea</taxon>
        <taxon>Polystomatidea</taxon>
        <taxon>Polystomatidae</taxon>
        <taxon>Protopolystoma</taxon>
    </lineage>
</organism>
<protein>
    <submittedName>
        <fullName evidence="1">Uncharacterized protein</fullName>
    </submittedName>
</protein>
<sequence length="38" mass="4442">MVIRKSRDPIIEKDKHMFDCLKTEADGTTTEPKVSRHQ</sequence>
<gene>
    <name evidence="1" type="ORF">PXEA_LOCUS24319</name>
</gene>
<reference evidence="1" key="1">
    <citation type="submission" date="2018-11" db="EMBL/GenBank/DDBJ databases">
        <authorList>
            <consortium name="Pathogen Informatics"/>
        </authorList>
    </citation>
    <scope>NUCLEOTIDE SEQUENCE</scope>
</reference>
<dbReference type="Proteomes" id="UP000784294">
    <property type="component" value="Unassembled WGS sequence"/>
</dbReference>
<accession>A0A3S5CLH2</accession>
<proteinExistence type="predicted"/>
<keyword evidence="2" id="KW-1185">Reference proteome</keyword>
<evidence type="ECO:0000313" key="2">
    <source>
        <dbReference type="Proteomes" id="UP000784294"/>
    </source>
</evidence>
<dbReference type="EMBL" id="CAAALY010116500">
    <property type="protein sequence ID" value="VEL30879.1"/>
    <property type="molecule type" value="Genomic_DNA"/>
</dbReference>
<dbReference type="AlphaFoldDB" id="A0A3S5CLH2"/>
<comment type="caution">
    <text evidence="1">The sequence shown here is derived from an EMBL/GenBank/DDBJ whole genome shotgun (WGS) entry which is preliminary data.</text>
</comment>
<name>A0A3S5CLH2_9PLAT</name>